<feature type="compositionally biased region" description="Polar residues" evidence="13">
    <location>
        <begin position="614"/>
        <end position="638"/>
    </location>
</feature>
<feature type="compositionally biased region" description="Acidic residues" evidence="13">
    <location>
        <begin position="12"/>
        <end position="24"/>
    </location>
</feature>
<evidence type="ECO:0000256" key="3">
    <source>
        <dbReference type="ARBA" id="ARBA00009548"/>
    </source>
</evidence>
<evidence type="ECO:0000259" key="14">
    <source>
        <dbReference type="SMART" id="SM01044"/>
    </source>
</evidence>
<feature type="compositionally biased region" description="Basic and acidic residues" evidence="13">
    <location>
        <begin position="228"/>
        <end position="238"/>
    </location>
</feature>
<protein>
    <recommendedName>
        <fullName evidence="14">Btz domain-containing protein</fullName>
    </recommendedName>
</protein>
<dbReference type="InterPro" id="IPR018545">
    <property type="entry name" value="Btz_dom"/>
</dbReference>
<keyword evidence="4" id="KW-0813">Transport</keyword>
<evidence type="ECO:0000313" key="15">
    <source>
        <dbReference type="EMBL" id="KAI5085101.1"/>
    </source>
</evidence>
<feature type="compositionally biased region" description="Basic and acidic residues" evidence="13">
    <location>
        <begin position="332"/>
        <end position="342"/>
    </location>
</feature>
<comment type="subcellular location">
    <subcellularLocation>
        <location evidence="2">Cytoplasm</location>
    </subcellularLocation>
    <subcellularLocation>
        <location evidence="1">Nucleus</location>
    </subcellularLocation>
</comment>
<dbReference type="GO" id="GO:0005737">
    <property type="term" value="C:cytoplasm"/>
    <property type="evidence" value="ECO:0007669"/>
    <property type="project" value="UniProtKB-SubCell"/>
</dbReference>
<dbReference type="Proteomes" id="UP000886520">
    <property type="component" value="Chromosome 1"/>
</dbReference>
<comment type="similarity">
    <text evidence="3">Belongs to the CASC3 family.</text>
</comment>
<accession>A0A9D4VGA9</accession>
<organism evidence="15 16">
    <name type="scientific">Adiantum capillus-veneris</name>
    <name type="common">Maidenhair fern</name>
    <dbReference type="NCBI Taxonomy" id="13818"/>
    <lineage>
        <taxon>Eukaryota</taxon>
        <taxon>Viridiplantae</taxon>
        <taxon>Streptophyta</taxon>
        <taxon>Embryophyta</taxon>
        <taxon>Tracheophyta</taxon>
        <taxon>Polypodiopsida</taxon>
        <taxon>Polypodiidae</taxon>
        <taxon>Polypodiales</taxon>
        <taxon>Pteridineae</taxon>
        <taxon>Pteridaceae</taxon>
        <taxon>Vittarioideae</taxon>
        <taxon>Adiantum</taxon>
    </lineage>
</organism>
<evidence type="ECO:0000256" key="6">
    <source>
        <dbReference type="ARBA" id="ARBA00022664"/>
    </source>
</evidence>
<dbReference type="GO" id="GO:0003729">
    <property type="term" value="F:mRNA binding"/>
    <property type="evidence" value="ECO:0007669"/>
    <property type="project" value="InterPro"/>
</dbReference>
<gene>
    <name evidence="15" type="ORF">GOP47_0001270</name>
</gene>
<evidence type="ECO:0000256" key="12">
    <source>
        <dbReference type="ARBA" id="ARBA00023242"/>
    </source>
</evidence>
<dbReference type="PANTHER" id="PTHR46837">
    <property type="entry name" value="PROTEIN MLN51 HOMOLOG"/>
    <property type="match status" value="1"/>
</dbReference>
<dbReference type="PANTHER" id="PTHR46837:SF5">
    <property type="entry name" value="PROTEIN MLN51 HOMOLOG"/>
    <property type="match status" value="1"/>
</dbReference>
<name>A0A9D4VGA9_ADICA</name>
<feature type="compositionally biased region" description="Polar residues" evidence="13">
    <location>
        <begin position="298"/>
        <end position="309"/>
    </location>
</feature>
<proteinExistence type="inferred from homology"/>
<feature type="region of interest" description="Disordered" evidence="13">
    <location>
        <begin position="1"/>
        <end position="141"/>
    </location>
</feature>
<keyword evidence="12" id="KW-0539">Nucleus</keyword>
<evidence type="ECO:0000256" key="1">
    <source>
        <dbReference type="ARBA" id="ARBA00004123"/>
    </source>
</evidence>
<dbReference type="SMART" id="SM01044">
    <property type="entry name" value="Btz"/>
    <property type="match status" value="1"/>
</dbReference>
<evidence type="ECO:0000256" key="9">
    <source>
        <dbReference type="ARBA" id="ARBA00022884"/>
    </source>
</evidence>
<evidence type="ECO:0000256" key="5">
    <source>
        <dbReference type="ARBA" id="ARBA00022490"/>
    </source>
</evidence>
<feature type="compositionally biased region" description="Basic and acidic residues" evidence="13">
    <location>
        <begin position="100"/>
        <end position="114"/>
    </location>
</feature>
<reference evidence="15" key="1">
    <citation type="submission" date="2021-01" db="EMBL/GenBank/DDBJ databases">
        <title>Adiantum capillus-veneris genome.</title>
        <authorList>
            <person name="Fang Y."/>
            <person name="Liao Q."/>
        </authorList>
    </citation>
    <scope>NUCLEOTIDE SEQUENCE</scope>
    <source>
        <strain evidence="15">H3</strain>
        <tissue evidence="15">Leaf</tissue>
    </source>
</reference>
<evidence type="ECO:0000256" key="13">
    <source>
        <dbReference type="SAM" id="MobiDB-lite"/>
    </source>
</evidence>
<evidence type="ECO:0000256" key="4">
    <source>
        <dbReference type="ARBA" id="ARBA00022448"/>
    </source>
</evidence>
<dbReference type="OrthoDB" id="660348at2759"/>
<feature type="compositionally biased region" description="Acidic residues" evidence="13">
    <location>
        <begin position="52"/>
        <end position="84"/>
    </location>
</feature>
<evidence type="ECO:0000256" key="10">
    <source>
        <dbReference type="ARBA" id="ARBA00023161"/>
    </source>
</evidence>
<feature type="region of interest" description="Disordered" evidence="13">
    <location>
        <begin position="612"/>
        <end position="672"/>
    </location>
</feature>
<sequence>MASHEQGAASGGEEEAEYESDSEGDTSALALRRRVASDVEDDDHEVTKEGEGVYDDEDDEGAPPDEDEDQEEEEDEEEEYADSDDAARTRDASEEDDNGEEKFSQQRRITDHVAGEALGATELSKGSANKEGLEEDKQNAEPFVVPTIGAFYMHDDRFRNNGAIRARRSAGGRKLWEAKDEQRWVHDRFEELKLNEENYPPQGGRGRRGRGREGRRGQGRGRGSGHRGLNEKDPEENVRFPARRVRGRGRGMRRARMDDYEFRDTKPASIRNDNRVLSTPKPAVPQPSGKAEDAASKKPSTSSVLNSKSPPFFPTGAVTNNITGGQSNTGKGSEEKVIDRDATQPGSLVNTARSVVDKGVTKANPPSVMRSSSTPGNIVNMISDSGLGEVDRSLPRGANTLKQQLMKTGSGSMLQHQRPGRAEGSMQHVLEQSSPSSPSQPTQQTTRGNPSQLLRLQQPQQHVQTMTPSQVSRGQTMQAQSLVSPVALSVQPAVDSKGAPPPPGNKLVNAANQRATQAGTLSAGRGSLMYGGSSLTNGLRSVVQFAGQPQANLGVPTVGVALPGYSSQPQFGFPNSEVTWIPILAGGGSLGSNYNNSYIAVDSSSPAVYYTPPASHTQQASQTSTFPNLGRETNNSKTAAGGSFNPPARSEADEFGQQRRRYSQMTFGEERR</sequence>
<keyword evidence="11" id="KW-0508">mRNA splicing</keyword>
<dbReference type="GO" id="GO:0000184">
    <property type="term" value="P:nuclear-transcribed mRNA catabolic process, nonsense-mediated decay"/>
    <property type="evidence" value="ECO:0007669"/>
    <property type="project" value="UniProtKB-KW"/>
</dbReference>
<dbReference type="GO" id="GO:0008380">
    <property type="term" value="P:RNA splicing"/>
    <property type="evidence" value="ECO:0007669"/>
    <property type="project" value="UniProtKB-KW"/>
</dbReference>
<keyword evidence="6" id="KW-0507">mRNA processing</keyword>
<feature type="compositionally biased region" description="Polar residues" evidence="13">
    <location>
        <begin position="465"/>
        <end position="479"/>
    </location>
</feature>
<evidence type="ECO:0000256" key="2">
    <source>
        <dbReference type="ARBA" id="ARBA00004496"/>
    </source>
</evidence>
<dbReference type="Pfam" id="PF09405">
    <property type="entry name" value="Btz"/>
    <property type="match status" value="1"/>
</dbReference>
<dbReference type="GO" id="GO:0051028">
    <property type="term" value="P:mRNA transport"/>
    <property type="evidence" value="ECO:0007669"/>
    <property type="project" value="UniProtKB-KW"/>
</dbReference>
<evidence type="ECO:0000256" key="7">
    <source>
        <dbReference type="ARBA" id="ARBA00022816"/>
    </source>
</evidence>
<dbReference type="EMBL" id="JABFUD020000001">
    <property type="protein sequence ID" value="KAI5085101.1"/>
    <property type="molecule type" value="Genomic_DNA"/>
</dbReference>
<feature type="compositionally biased region" description="Basic residues" evidence="13">
    <location>
        <begin position="241"/>
        <end position="254"/>
    </location>
</feature>
<feature type="compositionally biased region" description="Low complexity" evidence="13">
    <location>
        <begin position="432"/>
        <end position="464"/>
    </location>
</feature>
<feature type="region of interest" description="Disordered" evidence="13">
    <location>
        <begin position="189"/>
        <end position="351"/>
    </location>
</feature>
<evidence type="ECO:0000256" key="8">
    <source>
        <dbReference type="ARBA" id="ARBA00022845"/>
    </source>
</evidence>
<dbReference type="GO" id="GO:0006397">
    <property type="term" value="P:mRNA processing"/>
    <property type="evidence" value="ECO:0007669"/>
    <property type="project" value="UniProtKB-KW"/>
</dbReference>
<keyword evidence="8" id="KW-0810">Translation regulation</keyword>
<feature type="region of interest" description="Disordered" evidence="13">
    <location>
        <begin position="409"/>
        <end position="479"/>
    </location>
</feature>
<feature type="compositionally biased region" description="Basic and acidic residues" evidence="13">
    <location>
        <begin position="255"/>
        <end position="266"/>
    </location>
</feature>
<keyword evidence="16" id="KW-1185">Reference proteome</keyword>
<evidence type="ECO:0000256" key="11">
    <source>
        <dbReference type="ARBA" id="ARBA00023187"/>
    </source>
</evidence>
<keyword evidence="5" id="KW-0963">Cytoplasm</keyword>
<keyword evidence="9" id="KW-0694">RNA-binding</keyword>
<feature type="compositionally biased region" description="Polar residues" evidence="13">
    <location>
        <begin position="317"/>
        <end position="331"/>
    </location>
</feature>
<dbReference type="GO" id="GO:0035145">
    <property type="term" value="C:exon-exon junction complex"/>
    <property type="evidence" value="ECO:0007669"/>
    <property type="project" value="InterPro"/>
</dbReference>
<dbReference type="GO" id="GO:0006417">
    <property type="term" value="P:regulation of translation"/>
    <property type="evidence" value="ECO:0007669"/>
    <property type="project" value="UniProtKB-KW"/>
</dbReference>
<feature type="domain" description="Btz" evidence="14">
    <location>
        <begin position="112"/>
        <end position="215"/>
    </location>
</feature>
<comment type="caution">
    <text evidence="15">The sequence shown here is derived from an EMBL/GenBank/DDBJ whole genome shotgun (WGS) entry which is preliminary data.</text>
</comment>
<keyword evidence="7" id="KW-0509">mRNA transport</keyword>
<evidence type="ECO:0000313" key="16">
    <source>
        <dbReference type="Proteomes" id="UP000886520"/>
    </source>
</evidence>
<keyword evidence="10" id="KW-0866">Nonsense-mediated mRNA decay</keyword>
<dbReference type="AlphaFoldDB" id="A0A9D4VGA9"/>
<dbReference type="InterPro" id="IPR044796">
    <property type="entry name" value="MLN51_plant"/>
</dbReference>